<accession>A0A7C9HIZ0</accession>
<keyword evidence="5" id="KW-0547">Nucleotide-binding</keyword>
<evidence type="ECO:0000256" key="7">
    <source>
        <dbReference type="ARBA" id="ARBA00022840"/>
    </source>
</evidence>
<evidence type="ECO:0000313" key="12">
    <source>
        <dbReference type="Proteomes" id="UP000480122"/>
    </source>
</evidence>
<comment type="caution">
    <text evidence="11">The sequence shown here is derived from an EMBL/GenBank/DDBJ whole genome shotgun (WGS) entry which is preliminary data.</text>
</comment>
<dbReference type="Pfam" id="PF07730">
    <property type="entry name" value="HisKA_3"/>
    <property type="match status" value="1"/>
</dbReference>
<evidence type="ECO:0000256" key="9">
    <source>
        <dbReference type="SAM" id="Phobius"/>
    </source>
</evidence>
<dbReference type="GO" id="GO:0000155">
    <property type="term" value="F:phosphorelay sensor kinase activity"/>
    <property type="evidence" value="ECO:0007669"/>
    <property type="project" value="InterPro"/>
</dbReference>
<evidence type="ECO:0000256" key="8">
    <source>
        <dbReference type="ARBA" id="ARBA00023012"/>
    </source>
</evidence>
<dbReference type="EMBL" id="WODA01000023">
    <property type="protein sequence ID" value="MUN08121.1"/>
    <property type="molecule type" value="Genomic_DNA"/>
</dbReference>
<dbReference type="InterPro" id="IPR050482">
    <property type="entry name" value="Sensor_HK_TwoCompSys"/>
</dbReference>
<dbReference type="InterPro" id="IPR003594">
    <property type="entry name" value="HATPase_dom"/>
</dbReference>
<organism evidence="11 12">
    <name type="scientific">Agromyces luteolus</name>
    <dbReference type="NCBI Taxonomy" id="88373"/>
    <lineage>
        <taxon>Bacteria</taxon>
        <taxon>Bacillati</taxon>
        <taxon>Actinomycetota</taxon>
        <taxon>Actinomycetes</taxon>
        <taxon>Micrococcales</taxon>
        <taxon>Microbacteriaceae</taxon>
        <taxon>Agromyces</taxon>
    </lineage>
</organism>
<feature type="transmembrane region" description="Helical" evidence="9">
    <location>
        <begin position="218"/>
        <end position="238"/>
    </location>
</feature>
<keyword evidence="8" id="KW-0902">Two-component regulatory system</keyword>
<keyword evidence="9" id="KW-1133">Transmembrane helix</keyword>
<keyword evidence="3" id="KW-0597">Phosphoprotein</keyword>
<dbReference type="GO" id="GO:0046983">
    <property type="term" value="F:protein dimerization activity"/>
    <property type="evidence" value="ECO:0007669"/>
    <property type="project" value="InterPro"/>
</dbReference>
<dbReference type="PANTHER" id="PTHR24421">
    <property type="entry name" value="NITRATE/NITRITE SENSOR PROTEIN NARX-RELATED"/>
    <property type="match status" value="1"/>
</dbReference>
<sequence length="720" mass="75974">MERRWVCLAVLGPIGVASLVYVVVVRGVVEANVDHGLGWPLLGILPLFVFGMWLLTVSSSRTAVFIALAATALLAGSAYETFVQRNAEILAEPWFPLFNVLGLTADGLATAAFLVVFATFPDGVPERRWQRAVMPLLWLPALAGVLTLVTTPHVVMSPYIGISGEGIPNPYAVPWLEWAAPVVLVASVQAGVAVALGLAVLGTRALFGAPEVRARTRVMAVTIAVAMVAFGLWTFVPGLPGVELLVYASLIALPVAAIHGIFRYGAFEIAPGDRGRLVARSSNLLITVVYAAAVATPAVLLSPPLRAIPAILLTTAVAVALLPVRTWLQRRLHRVLFGDRDRQLAMLADLGTQLEHAGEPHELLARLAEAVRLGLDASWVRIRTSATDAAADERAAGISDAGSSDAVADDLAGVLPDVVAGRLDAGTAGPVETCDLVHGDEVLGRIEVGPRRRGDYSEDERTLLRTVAGQAAASVATLRLTAQLAAQLDELTASRERLVAAQDDERRRLERDLHDGIQQDVVAQIAGLRLARNRLQRGELTAAELAELQDQARATLTDLRELARGIHPPVLSDNGLVAAVESGVARFPIPLEVEADAAMRAERFPDDVETTAYYVVREALANTAKHAHATHASVALTRRNGTLRIAISDDGCGIDEATGEGGGTPAAAAVLRASHGGLANIRDRVAALRGTVRVGPNEPSGTRVLVELPVTARGAGASDG</sequence>
<evidence type="ECO:0000256" key="2">
    <source>
        <dbReference type="ARBA" id="ARBA00012438"/>
    </source>
</evidence>
<name>A0A7C9HIZ0_9MICO</name>
<feature type="transmembrane region" description="Helical" evidence="9">
    <location>
        <begin position="62"/>
        <end position="82"/>
    </location>
</feature>
<dbReference type="Pfam" id="PF02518">
    <property type="entry name" value="HATPase_c"/>
    <property type="match status" value="1"/>
</dbReference>
<dbReference type="InterPro" id="IPR011712">
    <property type="entry name" value="Sig_transdc_His_kin_sub3_dim/P"/>
</dbReference>
<dbReference type="PANTHER" id="PTHR24421:SF10">
    <property type="entry name" value="NITRATE_NITRITE SENSOR PROTEIN NARQ"/>
    <property type="match status" value="1"/>
</dbReference>
<keyword evidence="4" id="KW-0808">Transferase</keyword>
<evidence type="ECO:0000256" key="5">
    <source>
        <dbReference type="ARBA" id="ARBA00022741"/>
    </source>
</evidence>
<dbReference type="InterPro" id="IPR029016">
    <property type="entry name" value="GAF-like_dom_sf"/>
</dbReference>
<feature type="transmembrane region" description="Helical" evidence="9">
    <location>
        <begin position="178"/>
        <end position="206"/>
    </location>
</feature>
<evidence type="ECO:0000313" key="11">
    <source>
        <dbReference type="EMBL" id="MUN08121.1"/>
    </source>
</evidence>
<evidence type="ECO:0000256" key="4">
    <source>
        <dbReference type="ARBA" id="ARBA00022679"/>
    </source>
</evidence>
<gene>
    <name evidence="11" type="ORF">GLX25_13455</name>
</gene>
<dbReference type="SMART" id="SM00387">
    <property type="entry name" value="HATPase_c"/>
    <property type="match status" value="1"/>
</dbReference>
<dbReference type="SUPFAM" id="SSF55781">
    <property type="entry name" value="GAF domain-like"/>
    <property type="match status" value="1"/>
</dbReference>
<dbReference type="AlphaFoldDB" id="A0A7C9HIZ0"/>
<keyword evidence="12" id="KW-1185">Reference proteome</keyword>
<feature type="transmembrane region" description="Helical" evidence="9">
    <location>
        <begin position="307"/>
        <end position="328"/>
    </location>
</feature>
<evidence type="ECO:0000256" key="3">
    <source>
        <dbReference type="ARBA" id="ARBA00022553"/>
    </source>
</evidence>
<protein>
    <recommendedName>
        <fullName evidence="2">histidine kinase</fullName>
        <ecNumber evidence="2">2.7.13.3</ecNumber>
    </recommendedName>
</protein>
<dbReference type="CDD" id="cd16917">
    <property type="entry name" value="HATPase_UhpB-NarQ-NarX-like"/>
    <property type="match status" value="1"/>
</dbReference>
<dbReference type="Gene3D" id="1.20.5.1930">
    <property type="match status" value="1"/>
</dbReference>
<feature type="transmembrane region" description="Helical" evidence="9">
    <location>
        <begin position="283"/>
        <end position="301"/>
    </location>
</feature>
<proteinExistence type="predicted"/>
<dbReference type="Gene3D" id="3.30.565.10">
    <property type="entry name" value="Histidine kinase-like ATPase, C-terminal domain"/>
    <property type="match status" value="1"/>
</dbReference>
<evidence type="ECO:0000256" key="1">
    <source>
        <dbReference type="ARBA" id="ARBA00000085"/>
    </source>
</evidence>
<dbReference type="SUPFAM" id="SSF55874">
    <property type="entry name" value="ATPase domain of HSP90 chaperone/DNA topoisomerase II/histidine kinase"/>
    <property type="match status" value="1"/>
</dbReference>
<dbReference type="Gene3D" id="3.30.450.40">
    <property type="match status" value="1"/>
</dbReference>
<feature type="transmembrane region" description="Helical" evidence="9">
    <location>
        <begin position="37"/>
        <end position="55"/>
    </location>
</feature>
<feature type="transmembrane region" description="Helical" evidence="9">
    <location>
        <begin position="132"/>
        <end position="149"/>
    </location>
</feature>
<feature type="transmembrane region" description="Helical" evidence="9">
    <location>
        <begin position="94"/>
        <end position="120"/>
    </location>
</feature>
<keyword evidence="9" id="KW-0812">Transmembrane</keyword>
<keyword evidence="7" id="KW-0067">ATP-binding</keyword>
<dbReference type="RefSeq" id="WP_155842943.1">
    <property type="nucleotide sequence ID" value="NZ_BAAAIA010000001.1"/>
</dbReference>
<dbReference type="EC" id="2.7.13.3" evidence="2"/>
<feature type="transmembrane region" description="Helical" evidence="9">
    <location>
        <begin position="5"/>
        <end position="25"/>
    </location>
</feature>
<dbReference type="InterPro" id="IPR036890">
    <property type="entry name" value="HATPase_C_sf"/>
</dbReference>
<feature type="transmembrane region" description="Helical" evidence="9">
    <location>
        <begin position="244"/>
        <end position="262"/>
    </location>
</feature>
<reference evidence="11 12" key="1">
    <citation type="submission" date="2019-11" db="EMBL/GenBank/DDBJ databases">
        <title>Agromyces kandeliae sp. nov., isolated from mangrove soil.</title>
        <authorList>
            <person name="Wang R."/>
        </authorList>
    </citation>
    <scope>NUCLEOTIDE SEQUENCE [LARGE SCALE GENOMIC DNA]</scope>
    <source>
        <strain evidence="11 12">JCM 11431</strain>
    </source>
</reference>
<dbReference type="OrthoDB" id="5242012at2"/>
<feature type="domain" description="Histidine kinase/HSP90-like ATPase" evidence="10">
    <location>
        <begin position="607"/>
        <end position="712"/>
    </location>
</feature>
<dbReference type="GO" id="GO:0005524">
    <property type="term" value="F:ATP binding"/>
    <property type="evidence" value="ECO:0007669"/>
    <property type="project" value="UniProtKB-KW"/>
</dbReference>
<keyword evidence="9" id="KW-0472">Membrane</keyword>
<dbReference type="Proteomes" id="UP000480122">
    <property type="component" value="Unassembled WGS sequence"/>
</dbReference>
<keyword evidence="6" id="KW-0418">Kinase</keyword>
<comment type="catalytic activity">
    <reaction evidence="1">
        <text>ATP + protein L-histidine = ADP + protein N-phospho-L-histidine.</text>
        <dbReference type="EC" id="2.7.13.3"/>
    </reaction>
</comment>
<evidence type="ECO:0000256" key="6">
    <source>
        <dbReference type="ARBA" id="ARBA00022777"/>
    </source>
</evidence>
<dbReference type="GO" id="GO:0016020">
    <property type="term" value="C:membrane"/>
    <property type="evidence" value="ECO:0007669"/>
    <property type="project" value="InterPro"/>
</dbReference>
<evidence type="ECO:0000259" key="10">
    <source>
        <dbReference type="SMART" id="SM00387"/>
    </source>
</evidence>